<dbReference type="AlphaFoldDB" id="A0A2M8PGC6"/>
<dbReference type="EMBL" id="PGTM01000043">
    <property type="protein sequence ID" value="PJF36588.1"/>
    <property type="molecule type" value="Genomic_DNA"/>
</dbReference>
<gene>
    <name evidence="1" type="ORF">CUN49_04655</name>
</gene>
<dbReference type="SUPFAM" id="SSF55729">
    <property type="entry name" value="Acyl-CoA N-acyltransferases (Nat)"/>
    <property type="match status" value="1"/>
</dbReference>
<dbReference type="InterPro" id="IPR016181">
    <property type="entry name" value="Acyl_CoA_acyltransferase"/>
</dbReference>
<dbReference type="Proteomes" id="UP000229681">
    <property type="component" value="Unassembled WGS sequence"/>
</dbReference>
<accession>A0A2M8PGC6</accession>
<comment type="caution">
    <text evidence="1">The sequence shown here is derived from an EMBL/GenBank/DDBJ whole genome shotgun (WGS) entry which is preliminary data.</text>
</comment>
<organism evidence="1 2">
    <name type="scientific">Candidatus Thermofonsia Clade 1 bacterium</name>
    <dbReference type="NCBI Taxonomy" id="2364210"/>
    <lineage>
        <taxon>Bacteria</taxon>
        <taxon>Bacillati</taxon>
        <taxon>Chloroflexota</taxon>
        <taxon>Candidatus Thermofontia</taxon>
        <taxon>Candidatus Thermofonsia Clade 1</taxon>
    </lineage>
</organism>
<sequence length="290" mass="32848">MSEISAVQIRRLKTLEEYQAVERIEREAWAITDPRDYVPLHLLVTAEKNGGLVAGAFMPDDTMVGFIFGFLGMTADKRLKHCSHMAAVLPSAQKQQIGYQLKLFQRQEVLQQGLALITWTYDPLQRANARLNIGKLGAVARIYHHNLYGSMSSGLNSGVSSDRFEVEWQLNNESVIARLEGRYQPPRLCDLLKQAVPFALEGVQGTHGLEPRPLQHSAPHQTYLVEIPPDINALKQHALHVARAWRAETARVFTDLFERGYLVHDFISEVIDGRRREVYVLSRNRADLLA</sequence>
<reference evidence="1 2" key="1">
    <citation type="submission" date="2017-11" db="EMBL/GenBank/DDBJ databases">
        <title>Evolution of Phototrophy in the Chloroflexi Phylum Driven by Horizontal Gene Transfer.</title>
        <authorList>
            <person name="Ward L.M."/>
            <person name="Hemp J."/>
            <person name="Shih P.M."/>
            <person name="Mcglynn S.E."/>
            <person name="Fischer W."/>
        </authorList>
    </citation>
    <scope>NUCLEOTIDE SEQUENCE [LARGE SCALE GENOMIC DNA]</scope>
    <source>
        <strain evidence="1">JP3_13</strain>
    </source>
</reference>
<dbReference type="InterPro" id="IPR038764">
    <property type="entry name" value="GNAT_N_AcTrfase_prd"/>
</dbReference>
<dbReference type="PANTHER" id="PTHR41700:SF1">
    <property type="entry name" value="N-ACETYLTRANSFERASE DOMAIN-CONTAINING PROTEIN"/>
    <property type="match status" value="1"/>
</dbReference>
<evidence type="ECO:0000313" key="1">
    <source>
        <dbReference type="EMBL" id="PJF36588.1"/>
    </source>
</evidence>
<dbReference type="PANTHER" id="PTHR41700">
    <property type="entry name" value="GCN5-RELATED N-ACETYLTRANSFERASE"/>
    <property type="match status" value="1"/>
</dbReference>
<protein>
    <recommendedName>
        <fullName evidence="3">N-acetyltransferase domain-containing protein</fullName>
    </recommendedName>
</protein>
<dbReference type="Gene3D" id="3.40.630.30">
    <property type="match status" value="1"/>
</dbReference>
<name>A0A2M8PGC6_9CHLR</name>
<evidence type="ECO:0000313" key="2">
    <source>
        <dbReference type="Proteomes" id="UP000229681"/>
    </source>
</evidence>
<evidence type="ECO:0008006" key="3">
    <source>
        <dbReference type="Google" id="ProtNLM"/>
    </source>
</evidence>
<proteinExistence type="predicted"/>